<dbReference type="AlphaFoldDB" id="A0A553NFG6"/>
<dbReference type="Proteomes" id="UP000318571">
    <property type="component" value="Chromosome 10"/>
</dbReference>
<dbReference type="GO" id="GO:0005737">
    <property type="term" value="C:cytoplasm"/>
    <property type="evidence" value="ECO:0007669"/>
    <property type="project" value="TreeGrafter"/>
</dbReference>
<evidence type="ECO:0000256" key="1">
    <source>
        <dbReference type="ARBA" id="ARBA00023186"/>
    </source>
</evidence>
<dbReference type="Pfam" id="PF05348">
    <property type="entry name" value="UMP1"/>
    <property type="match status" value="1"/>
</dbReference>
<protein>
    <recommendedName>
        <fullName evidence="5">Proteasome maturation protein</fullName>
    </recommendedName>
</protein>
<dbReference type="PANTHER" id="PTHR12828">
    <property type="entry name" value="PROTEASOME MATURATION PROTEIN UMP1"/>
    <property type="match status" value="1"/>
</dbReference>
<dbReference type="OrthoDB" id="15001at2759"/>
<evidence type="ECO:0000256" key="2">
    <source>
        <dbReference type="ARBA" id="ARBA00043974"/>
    </source>
</evidence>
<evidence type="ECO:0000313" key="3">
    <source>
        <dbReference type="EMBL" id="TRY64171.1"/>
    </source>
</evidence>
<comment type="caution">
    <text evidence="3">The sequence shown here is derived from an EMBL/GenBank/DDBJ whole genome shotgun (WGS) entry which is preliminary data.</text>
</comment>
<keyword evidence="1" id="KW-0143">Chaperone</keyword>
<proteinExistence type="inferred from homology"/>
<name>A0A553NFG6_TIGCA</name>
<dbReference type="GO" id="GO:0005634">
    <property type="term" value="C:nucleus"/>
    <property type="evidence" value="ECO:0007669"/>
    <property type="project" value="TreeGrafter"/>
</dbReference>
<dbReference type="InterPro" id="IPR008012">
    <property type="entry name" value="Ump1"/>
</dbReference>
<evidence type="ECO:0008006" key="5">
    <source>
        <dbReference type="Google" id="ProtNLM"/>
    </source>
</evidence>
<comment type="similarity">
    <text evidence="2">Belongs to the POMP/UMP1 family.</text>
</comment>
<accession>A0A553NFG6</accession>
<sequence length="125" mass="14216">MDSTQINYGLKDPMTFGLQRNKDQRQKGHPLEESERLYHANLEKNQMAELRSLQGLHAPLRLQMEKAAVSKVGHLPCITNRSNLLADVLSGRDETITFDDLYGQPEHFEGMTTAHNAIERHLGHL</sequence>
<dbReference type="STRING" id="6832.A0A553NFG6"/>
<organism evidence="3 4">
    <name type="scientific">Tigriopus californicus</name>
    <name type="common">Marine copepod</name>
    <dbReference type="NCBI Taxonomy" id="6832"/>
    <lineage>
        <taxon>Eukaryota</taxon>
        <taxon>Metazoa</taxon>
        <taxon>Ecdysozoa</taxon>
        <taxon>Arthropoda</taxon>
        <taxon>Crustacea</taxon>
        <taxon>Multicrustacea</taxon>
        <taxon>Hexanauplia</taxon>
        <taxon>Copepoda</taxon>
        <taxon>Harpacticoida</taxon>
        <taxon>Harpacticidae</taxon>
        <taxon>Tigriopus</taxon>
    </lineage>
</organism>
<evidence type="ECO:0000313" key="4">
    <source>
        <dbReference type="Proteomes" id="UP000318571"/>
    </source>
</evidence>
<dbReference type="EMBL" id="VCGU01000458">
    <property type="protein sequence ID" value="TRY64171.1"/>
    <property type="molecule type" value="Genomic_DNA"/>
</dbReference>
<dbReference type="PANTHER" id="PTHR12828:SF3">
    <property type="entry name" value="PROTEASOME MATURATION PROTEIN"/>
    <property type="match status" value="1"/>
</dbReference>
<gene>
    <name evidence="3" type="ORF">TCAL_00374</name>
</gene>
<reference evidence="3 4" key="1">
    <citation type="journal article" date="2018" name="Nat. Ecol. Evol.">
        <title>Genomic signatures of mitonuclear coevolution across populations of Tigriopus californicus.</title>
        <authorList>
            <person name="Barreto F.S."/>
            <person name="Watson E.T."/>
            <person name="Lima T.G."/>
            <person name="Willett C.S."/>
            <person name="Edmands S."/>
            <person name="Li W."/>
            <person name="Burton R.S."/>
        </authorList>
    </citation>
    <scope>NUCLEOTIDE SEQUENCE [LARGE SCALE GENOMIC DNA]</scope>
    <source>
        <strain evidence="3 4">San Diego</strain>
    </source>
</reference>
<dbReference type="OMA" id="PMRLAME"/>
<keyword evidence="4" id="KW-1185">Reference proteome</keyword>
<dbReference type="GO" id="GO:0043248">
    <property type="term" value="P:proteasome assembly"/>
    <property type="evidence" value="ECO:0007669"/>
    <property type="project" value="InterPro"/>
</dbReference>